<dbReference type="PANTHER" id="PTHR47096">
    <property type="entry name" value="MISSHAPEN LIKE KINASE 1"/>
    <property type="match status" value="1"/>
</dbReference>
<dbReference type="InterPro" id="IPR001180">
    <property type="entry name" value="CNH_dom"/>
</dbReference>
<feature type="compositionally biased region" description="Acidic residues" evidence="6">
    <location>
        <begin position="262"/>
        <end position="278"/>
    </location>
</feature>
<accession>A0ABM4J4P8</accession>
<dbReference type="InterPro" id="IPR011009">
    <property type="entry name" value="Kinase-like_dom_sf"/>
</dbReference>
<evidence type="ECO:0000256" key="4">
    <source>
        <dbReference type="ARBA" id="ARBA00022679"/>
    </source>
</evidence>
<feature type="compositionally biased region" description="Basic and acidic residues" evidence="6">
    <location>
        <begin position="342"/>
        <end position="412"/>
    </location>
</feature>
<feature type="domain" description="CNH" evidence="8">
    <location>
        <begin position="969"/>
        <end position="1256"/>
    </location>
</feature>
<feature type="compositionally biased region" description="Basic and acidic residues" evidence="6">
    <location>
        <begin position="748"/>
        <end position="772"/>
    </location>
</feature>
<feature type="domain" description="Protein kinase" evidence="7">
    <location>
        <begin position="1"/>
        <end position="234"/>
    </location>
</feature>
<dbReference type="PANTHER" id="PTHR47096:SF1">
    <property type="entry name" value="MISSHAPEN LIKE KINASE 1"/>
    <property type="match status" value="1"/>
</dbReference>
<feature type="compositionally biased region" description="Basic and acidic residues" evidence="6">
    <location>
        <begin position="461"/>
        <end position="471"/>
    </location>
</feature>
<dbReference type="GeneID" id="110150106"/>
<dbReference type="Gene3D" id="1.10.510.10">
    <property type="entry name" value="Transferase(Phosphotransferase) domain 1"/>
    <property type="match status" value="1"/>
</dbReference>
<dbReference type="Proteomes" id="UP001652640">
    <property type="component" value="Chromosome 17"/>
</dbReference>
<evidence type="ECO:0000256" key="2">
    <source>
        <dbReference type="ARBA" id="ARBA00012513"/>
    </source>
</evidence>
<organism evidence="9 10">
    <name type="scientific">Odocoileus virginianus</name>
    <name type="common">White-tailed deer</name>
    <dbReference type="NCBI Taxonomy" id="9874"/>
    <lineage>
        <taxon>Eukaryota</taxon>
        <taxon>Metazoa</taxon>
        <taxon>Chordata</taxon>
        <taxon>Craniata</taxon>
        <taxon>Vertebrata</taxon>
        <taxon>Euteleostomi</taxon>
        <taxon>Mammalia</taxon>
        <taxon>Eutheria</taxon>
        <taxon>Laurasiatheria</taxon>
        <taxon>Artiodactyla</taxon>
        <taxon>Ruminantia</taxon>
        <taxon>Pecora</taxon>
        <taxon>Cervidae</taxon>
        <taxon>Odocoileinae</taxon>
        <taxon>Odocoileus</taxon>
    </lineage>
</organism>
<feature type="region of interest" description="Disordered" evidence="6">
    <location>
        <begin position="308"/>
        <end position="329"/>
    </location>
</feature>
<dbReference type="Gene3D" id="3.30.200.20">
    <property type="entry name" value="Phosphorylase Kinase, domain 1"/>
    <property type="match status" value="1"/>
</dbReference>
<evidence type="ECO:0000259" key="8">
    <source>
        <dbReference type="PROSITE" id="PS50219"/>
    </source>
</evidence>
<evidence type="ECO:0000259" key="7">
    <source>
        <dbReference type="PROSITE" id="PS50011"/>
    </source>
</evidence>
<reference evidence="10" key="2">
    <citation type="submission" date="2025-08" db="UniProtKB">
        <authorList>
            <consortium name="RefSeq"/>
        </authorList>
    </citation>
    <scope>IDENTIFICATION</scope>
    <source>
        <tissue evidence="10">Tongue muscle</tissue>
    </source>
</reference>
<dbReference type="Pfam" id="PF00780">
    <property type="entry name" value="CNH"/>
    <property type="match status" value="1"/>
</dbReference>
<dbReference type="EC" id="2.7.11.1" evidence="2"/>
<feature type="compositionally biased region" description="Polar residues" evidence="6">
    <location>
        <begin position="541"/>
        <end position="551"/>
    </location>
</feature>
<feature type="compositionally biased region" description="Low complexity" evidence="6">
    <location>
        <begin position="425"/>
        <end position="438"/>
    </location>
</feature>
<keyword evidence="9" id="KW-1185">Reference proteome</keyword>
<name>A0ABM4J4P8_ODOVR</name>
<feature type="compositionally biased region" description="Pro residues" evidence="6">
    <location>
        <begin position="659"/>
        <end position="672"/>
    </location>
</feature>
<evidence type="ECO:0000256" key="1">
    <source>
        <dbReference type="ARBA" id="ARBA00008874"/>
    </source>
</evidence>
<proteinExistence type="inferred from homology"/>
<dbReference type="InterPro" id="IPR000719">
    <property type="entry name" value="Prot_kinase_dom"/>
</dbReference>
<feature type="region of interest" description="Disordered" evidence="6">
    <location>
        <begin position="852"/>
        <end position="892"/>
    </location>
</feature>
<gene>
    <name evidence="10" type="primary">MINK1</name>
</gene>
<evidence type="ECO:0000313" key="9">
    <source>
        <dbReference type="Proteomes" id="UP001652640"/>
    </source>
</evidence>
<evidence type="ECO:0000256" key="5">
    <source>
        <dbReference type="ARBA" id="ARBA00022777"/>
    </source>
</evidence>
<feature type="compositionally biased region" description="Low complexity" evidence="6">
    <location>
        <begin position="316"/>
        <end position="326"/>
    </location>
</feature>
<feature type="compositionally biased region" description="Polar residues" evidence="6">
    <location>
        <begin position="865"/>
        <end position="876"/>
    </location>
</feature>
<feature type="compositionally biased region" description="Basic and acidic residues" evidence="6">
    <location>
        <begin position="797"/>
        <end position="809"/>
    </location>
</feature>
<dbReference type="SUPFAM" id="SSF56112">
    <property type="entry name" value="Protein kinase-like (PK-like)"/>
    <property type="match status" value="1"/>
</dbReference>
<dbReference type="SMART" id="SM00036">
    <property type="entry name" value="CNH"/>
    <property type="match status" value="1"/>
</dbReference>
<dbReference type="PROSITE" id="PS50219">
    <property type="entry name" value="CNH"/>
    <property type="match status" value="1"/>
</dbReference>
<dbReference type="InterPro" id="IPR008271">
    <property type="entry name" value="Ser/Thr_kinase_AS"/>
</dbReference>
<protein>
    <recommendedName>
        <fullName evidence="2">non-specific serine/threonine protein kinase</fullName>
        <ecNumber evidence="2">2.7.11.1</ecNumber>
    </recommendedName>
</protein>
<dbReference type="PROSITE" id="PS50011">
    <property type="entry name" value="PROTEIN_KINASE_DOM"/>
    <property type="match status" value="1"/>
</dbReference>
<evidence type="ECO:0000256" key="3">
    <source>
        <dbReference type="ARBA" id="ARBA00022527"/>
    </source>
</evidence>
<feature type="compositionally biased region" description="Pro residues" evidence="6">
    <location>
        <begin position="490"/>
        <end position="504"/>
    </location>
</feature>
<comment type="similarity">
    <text evidence="1">Belongs to the protein kinase superfamily. STE Ser/Thr protein kinase family. STE20 subfamily.</text>
</comment>
<feature type="compositionally biased region" description="Polar residues" evidence="6">
    <location>
        <begin position="613"/>
        <end position="625"/>
    </location>
</feature>
<feature type="region of interest" description="Disordered" evidence="6">
    <location>
        <begin position="341"/>
        <end position="836"/>
    </location>
</feature>
<feature type="region of interest" description="Disordered" evidence="6">
    <location>
        <begin position="244"/>
        <end position="292"/>
    </location>
</feature>
<dbReference type="RefSeq" id="XP_070335050.1">
    <property type="nucleotide sequence ID" value="XM_070478949.1"/>
</dbReference>
<sequence>MDVTEDEEEEIKQEINMLKKYSHHRNIATYYGAFIKKSPPGNDDQLWLVMEFCGAGSVTDLVKNTKGNALKEDCIAYICREILRGLAHLHAHKVIHRDIKGQNVLLTENAEVKLVDFGVSAQLDRTVGRRNTFIGTPYWMAPEVIACDENPDATYDYRSDIWSLGITAIEMAEGAPPLCDMHPMRALFLIPRNPPPRLKSKKWSKKFIDFIDTCLIKAYLSRPPTEQLLKFPFIRDQPTERQVRIQLKDHIDRSRKKRGEKEETEYEYSGSEEEDDSHGEEGEPSSIMNVPGESTLRREFLRLQQENKSNSEALKQQQQQLQQQQQRDPEAHIKHLLHQRQRRIEEQKEERRRVEEQQRREREQRKLQEKEQQRRLEDMQALRREEERRQAEREQEYKRKQLEEQRQSERLQRQLQQEHAYLKSLQQQQQQQLQKQQQILPGDRKPLYHYGRGINPADKPAWAREVEERTRMNKQQNSPLAKSKPGSTGPEPPVPQASPGPPGPLSQTPPMQRPVEPQEGPHKSLVAHRVPLKPYAAPVPRSQSLQDQPTRNLAAFPASHDPDPAVPAPTATPSARGAVIRQNSDPTSEGPGPSPNPPAWVRPDNEAPPKVPQRTSSIATALNTSGAGGSRPAQAVRARPRSNSAWQIYLQRRAERGSPKPPGPPAPPPGPPNACSNPDLRRSDPGWERSDSVLPASHGHLPQAGSLERNRVGASSKLDNSPVLSPGNKAKPDDHRSRPGRPASYKRAIGEDFVLLKERTLDEAPRPPKKAMDYSSSSEEVESSEDDEEESNGEPSEGSRDTPGARDGDTDSVSTMVVHDVEEIAGPQTPYGGGTMVVQRTPEEERSLLHADSNGYTNLPDVVQPSHSPTESSKGQSPPLKDGGSDYQSRGLVKAPGKSSFTMFVDLGIYQPGGSGDTIPITALVGGEGSRLDQLQYDVRKGSVVNVNPTNTRAHSETPEIRKYKKRFNSEILCAALWGVNLLVGTENGLMLLDRSGQGKVYGLIGRRRFQQMDVLEGLNLLITISGKRNKLRVYYLSWLRNKILHNDPEVEKKQGWTTVGDMEGCGHYRVVKYERIKFLVIALKNSVEVYAWAPKPYHKFMAFKSFADLPHRPLLVDLTVEEGQRLKVIYGSSAGFHAVDVDSGNSYDIYIPVHIQSQITPHAIIFLPNTDGMEMLLCYEDEGVYVNTYGRIIKDVVLQWGEMPTSVAYICSNQIMGWGEKAIEIRSVETGHLDGVFMHKRAQRLKFLCERNDKVFFASVRSGGSSQVYFMTLNRNCIMNW</sequence>
<evidence type="ECO:0000313" key="10">
    <source>
        <dbReference type="RefSeq" id="XP_070335050.1"/>
    </source>
</evidence>
<keyword evidence="3" id="KW-0723">Serine/threonine-protein kinase</keyword>
<evidence type="ECO:0000256" key="6">
    <source>
        <dbReference type="SAM" id="MobiDB-lite"/>
    </source>
</evidence>
<keyword evidence="5" id="KW-0418">Kinase</keyword>
<dbReference type="InterPro" id="IPR051700">
    <property type="entry name" value="STE20_Ser-Thr_kinase"/>
</dbReference>
<dbReference type="Pfam" id="PF00069">
    <property type="entry name" value="Pkinase"/>
    <property type="match status" value="1"/>
</dbReference>
<dbReference type="PROSITE" id="PS00108">
    <property type="entry name" value="PROTEIN_KINASE_ST"/>
    <property type="match status" value="1"/>
</dbReference>
<reference evidence="9" key="1">
    <citation type="journal article" date="2022" name="J. Hered.">
        <title>A De Novo Chromosome-Level Genome Assembly of the White-Tailed Deer, Odocoileus Virginianus.</title>
        <authorList>
            <person name="London E.W."/>
            <person name="Roca A.L."/>
            <person name="Novakofski J.E."/>
            <person name="Mateus-Pinilla N.E."/>
        </authorList>
    </citation>
    <scope>NUCLEOTIDE SEQUENCE [LARGE SCALE GENOMIC DNA]</scope>
</reference>
<feature type="compositionally biased region" description="Basic and acidic residues" evidence="6">
    <location>
        <begin position="679"/>
        <end position="691"/>
    </location>
</feature>
<feature type="compositionally biased region" description="Acidic residues" evidence="6">
    <location>
        <begin position="779"/>
        <end position="792"/>
    </location>
</feature>
<keyword evidence="4" id="KW-0808">Transferase</keyword>
<dbReference type="SMART" id="SM00220">
    <property type="entry name" value="S_TKc"/>
    <property type="match status" value="1"/>
</dbReference>